<dbReference type="InterPro" id="IPR045492">
    <property type="entry name" value="DUF6434"/>
</dbReference>
<proteinExistence type="predicted"/>
<evidence type="ECO:0000313" key="3">
    <source>
        <dbReference type="EMBL" id="MER8932024.1"/>
    </source>
</evidence>
<reference evidence="3 4" key="1">
    <citation type="journal article" date="2024" name="Proc. Natl. Acad. Sci. U.S.A.">
        <title>The evolutionary genomics of adaptation to stress in wild rhizobium bacteria.</title>
        <authorList>
            <person name="Kehlet-Delgado H."/>
            <person name="Montoya A.P."/>
            <person name="Jensen K.T."/>
            <person name="Wendlandt C.E."/>
            <person name="Dexheimer C."/>
            <person name="Roberts M."/>
            <person name="Torres Martinez L."/>
            <person name="Friesen M.L."/>
            <person name="Griffitts J.S."/>
            <person name="Porter S.S."/>
        </authorList>
    </citation>
    <scope>NUCLEOTIDE SEQUENCE [LARGE SCALE GENOMIC DNA]</scope>
    <source>
        <strain evidence="3 4">M0729</strain>
    </source>
</reference>
<protein>
    <submittedName>
        <fullName evidence="3">DUF6434 domain-containing protein</fullName>
    </submittedName>
</protein>
<evidence type="ECO:0000256" key="1">
    <source>
        <dbReference type="SAM" id="MobiDB-lite"/>
    </source>
</evidence>
<feature type="region of interest" description="Disordered" evidence="1">
    <location>
        <begin position="44"/>
        <end position="75"/>
    </location>
</feature>
<dbReference type="EMBL" id="JAMYPJ010000003">
    <property type="protein sequence ID" value="MER8932024.1"/>
    <property type="molecule type" value="Genomic_DNA"/>
</dbReference>
<sequence length="75" mass="8594">MKAFDWHADTISRAITKSYRNTQNVRRCLTRECGDAFRFDRLSRPGSRTVGKRRWGTQPTNGSGARLKSGKRSFS</sequence>
<organism evidence="3 4">
    <name type="scientific">Mesorhizobium opportunistum</name>
    <dbReference type="NCBI Taxonomy" id="593909"/>
    <lineage>
        <taxon>Bacteria</taxon>
        <taxon>Pseudomonadati</taxon>
        <taxon>Pseudomonadota</taxon>
        <taxon>Alphaproteobacteria</taxon>
        <taxon>Hyphomicrobiales</taxon>
        <taxon>Phyllobacteriaceae</taxon>
        <taxon>Mesorhizobium</taxon>
    </lineage>
</organism>
<gene>
    <name evidence="3" type="ORF">NKI33_03450</name>
</gene>
<feature type="domain" description="DUF6434" evidence="2">
    <location>
        <begin position="4"/>
        <end position="41"/>
    </location>
</feature>
<dbReference type="Proteomes" id="UP001464387">
    <property type="component" value="Unassembled WGS sequence"/>
</dbReference>
<evidence type="ECO:0000313" key="4">
    <source>
        <dbReference type="Proteomes" id="UP001464387"/>
    </source>
</evidence>
<accession>A0ABV1YA32</accession>
<name>A0ABV1YA32_9HYPH</name>
<keyword evidence="4" id="KW-1185">Reference proteome</keyword>
<evidence type="ECO:0000259" key="2">
    <source>
        <dbReference type="Pfam" id="PF20026"/>
    </source>
</evidence>
<comment type="caution">
    <text evidence="3">The sequence shown here is derived from an EMBL/GenBank/DDBJ whole genome shotgun (WGS) entry which is preliminary data.</text>
</comment>
<dbReference type="Pfam" id="PF20026">
    <property type="entry name" value="DUF6434"/>
    <property type="match status" value="1"/>
</dbReference>